<dbReference type="InterPro" id="IPR050305">
    <property type="entry name" value="Small_GTPase_Rab"/>
</dbReference>
<dbReference type="InterPro" id="IPR005225">
    <property type="entry name" value="Small_GTP-bd"/>
</dbReference>
<dbReference type="OrthoDB" id="9989112at2759"/>
<dbReference type="Proteomes" id="UP000324800">
    <property type="component" value="Unassembled WGS sequence"/>
</dbReference>
<dbReference type="SMART" id="SM00174">
    <property type="entry name" value="RHO"/>
    <property type="match status" value="1"/>
</dbReference>
<dbReference type="GO" id="GO:0003924">
    <property type="term" value="F:GTPase activity"/>
    <property type="evidence" value="ECO:0007669"/>
    <property type="project" value="InterPro"/>
</dbReference>
<dbReference type="Gene3D" id="3.40.50.300">
    <property type="entry name" value="P-loop containing nucleotide triphosphate hydrolases"/>
    <property type="match status" value="1"/>
</dbReference>
<evidence type="ECO:0000256" key="1">
    <source>
        <dbReference type="ARBA" id="ARBA00006270"/>
    </source>
</evidence>
<feature type="compositionally biased region" description="Gly residues" evidence="5">
    <location>
        <begin position="194"/>
        <end position="203"/>
    </location>
</feature>
<comment type="similarity">
    <text evidence="1">Belongs to the small GTPase superfamily. Rab family.</text>
</comment>
<dbReference type="PRINTS" id="PR00449">
    <property type="entry name" value="RASTRNSFRMNG"/>
</dbReference>
<dbReference type="GO" id="GO:0005525">
    <property type="term" value="F:GTP binding"/>
    <property type="evidence" value="ECO:0007669"/>
    <property type="project" value="UniProtKB-KW"/>
</dbReference>
<proteinExistence type="inferred from homology"/>
<dbReference type="InterPro" id="IPR001806">
    <property type="entry name" value="Small_GTPase"/>
</dbReference>
<reference evidence="6 7" key="1">
    <citation type="submission" date="2019-03" db="EMBL/GenBank/DDBJ databases">
        <title>Single cell metagenomics reveals metabolic interactions within the superorganism composed of flagellate Streblomastix strix and complex community of Bacteroidetes bacteria on its surface.</title>
        <authorList>
            <person name="Treitli S.C."/>
            <person name="Kolisko M."/>
            <person name="Husnik F."/>
            <person name="Keeling P."/>
            <person name="Hampl V."/>
        </authorList>
    </citation>
    <scope>NUCLEOTIDE SEQUENCE [LARGE SCALE GENOMIC DNA]</scope>
    <source>
        <strain evidence="6">ST1C</strain>
    </source>
</reference>
<evidence type="ECO:0000313" key="6">
    <source>
        <dbReference type="EMBL" id="KAA6372958.1"/>
    </source>
</evidence>
<evidence type="ECO:0000256" key="4">
    <source>
        <dbReference type="ARBA" id="ARBA00023288"/>
    </source>
</evidence>
<dbReference type="PROSITE" id="PS51420">
    <property type="entry name" value="RHO"/>
    <property type="match status" value="1"/>
</dbReference>
<evidence type="ECO:0000256" key="3">
    <source>
        <dbReference type="ARBA" id="ARBA00023134"/>
    </source>
</evidence>
<dbReference type="FunFam" id="3.40.50.300:FF:001447">
    <property type="entry name" value="Ras-related protein Rab-1B"/>
    <property type="match status" value="1"/>
</dbReference>
<dbReference type="SMART" id="SM00177">
    <property type="entry name" value="ARF"/>
    <property type="match status" value="1"/>
</dbReference>
<dbReference type="AlphaFoldDB" id="A0A5J4UR88"/>
<comment type="caution">
    <text evidence="6">The sequence shown here is derived from an EMBL/GenBank/DDBJ whole genome shotgun (WGS) entry which is preliminary data.</text>
</comment>
<dbReference type="PROSITE" id="PS51421">
    <property type="entry name" value="RAS"/>
    <property type="match status" value="1"/>
</dbReference>
<dbReference type="NCBIfam" id="TIGR00231">
    <property type="entry name" value="small_GTP"/>
    <property type="match status" value="1"/>
</dbReference>
<feature type="region of interest" description="Disordered" evidence="5">
    <location>
        <begin position="173"/>
        <end position="203"/>
    </location>
</feature>
<accession>A0A5J4UR88</accession>
<keyword evidence="2" id="KW-0547">Nucleotide-binding</keyword>
<dbReference type="Pfam" id="PF00071">
    <property type="entry name" value="Ras"/>
    <property type="match status" value="1"/>
</dbReference>
<gene>
    <name evidence="6" type="ORF">EZS28_031515</name>
</gene>
<keyword evidence="4" id="KW-0449">Lipoprotein</keyword>
<dbReference type="SMART" id="SM00176">
    <property type="entry name" value="RAN"/>
    <property type="match status" value="1"/>
</dbReference>
<sequence length="203" mass="22376">MSQEFDYLFKLLLIGDSGVGKSCILLRFADDTYSGTYIATIGVDFKIRTISLGGKVIKLQIWDTAGQDRFRTITSSYYRGANGIIIVYDVTNRDSFNNVQMWFREIDSYATEGVCRLLVGNKSDLVNKRLVDYNSGKQVADSLGIPFLETSAKTAQNVDAAFQTMAQEILKRSVTEPEPVPQPGVKYVDPSVKPGGGKSDCAC</sequence>
<dbReference type="EMBL" id="SNRW01013136">
    <property type="protein sequence ID" value="KAA6372958.1"/>
    <property type="molecule type" value="Genomic_DNA"/>
</dbReference>
<protein>
    <submittedName>
        <fullName evidence="6">Putative GTP-binding protein YPTC1</fullName>
    </submittedName>
</protein>
<dbReference type="CDD" id="cd01869">
    <property type="entry name" value="Rab1_Ypt1"/>
    <property type="match status" value="1"/>
</dbReference>
<dbReference type="InterPro" id="IPR057289">
    <property type="entry name" value="Rab1/Ypt1"/>
</dbReference>
<evidence type="ECO:0000313" key="7">
    <source>
        <dbReference type="Proteomes" id="UP000324800"/>
    </source>
</evidence>
<dbReference type="SUPFAM" id="SSF52540">
    <property type="entry name" value="P-loop containing nucleoside triphosphate hydrolases"/>
    <property type="match status" value="1"/>
</dbReference>
<dbReference type="PROSITE" id="PS51419">
    <property type="entry name" value="RAB"/>
    <property type="match status" value="1"/>
</dbReference>
<evidence type="ECO:0000256" key="5">
    <source>
        <dbReference type="SAM" id="MobiDB-lite"/>
    </source>
</evidence>
<keyword evidence="3" id="KW-0342">GTP-binding</keyword>
<name>A0A5J4UR88_9EUKA</name>
<dbReference type="InterPro" id="IPR027417">
    <property type="entry name" value="P-loop_NTPase"/>
</dbReference>
<dbReference type="PANTHER" id="PTHR47980">
    <property type="entry name" value="LD44762P"/>
    <property type="match status" value="1"/>
</dbReference>
<dbReference type="SMART" id="SM00173">
    <property type="entry name" value="RAS"/>
    <property type="match status" value="1"/>
</dbReference>
<dbReference type="SMART" id="SM00175">
    <property type="entry name" value="RAB"/>
    <property type="match status" value="1"/>
</dbReference>
<evidence type="ECO:0000256" key="2">
    <source>
        <dbReference type="ARBA" id="ARBA00022741"/>
    </source>
</evidence>
<organism evidence="6 7">
    <name type="scientific">Streblomastix strix</name>
    <dbReference type="NCBI Taxonomy" id="222440"/>
    <lineage>
        <taxon>Eukaryota</taxon>
        <taxon>Metamonada</taxon>
        <taxon>Preaxostyla</taxon>
        <taxon>Oxymonadida</taxon>
        <taxon>Streblomastigidae</taxon>
        <taxon>Streblomastix</taxon>
    </lineage>
</organism>